<comment type="caution">
    <text evidence="1">The sequence shown here is derived from an EMBL/GenBank/DDBJ whole genome shotgun (WGS) entry which is preliminary data.</text>
</comment>
<protein>
    <recommendedName>
        <fullName evidence="3">Orn/DAP/Arg decarboxylase 2 N-terminal domain-containing protein</fullName>
    </recommendedName>
</protein>
<name>A0A1W9YQ09_MYCBA</name>
<accession>A0A1W9YQ09</accession>
<dbReference type="InterPro" id="IPR029066">
    <property type="entry name" value="PLP-binding_barrel"/>
</dbReference>
<dbReference type="STRING" id="564198.BST17_25690"/>
<reference evidence="1 2" key="1">
    <citation type="submission" date="2017-02" db="EMBL/GenBank/DDBJ databases">
        <title>The new phylogeny of genus Mycobacterium.</title>
        <authorList>
            <person name="Tortoli E."/>
            <person name="Trovato A."/>
            <person name="Cirillo D.M."/>
        </authorList>
    </citation>
    <scope>NUCLEOTIDE SEQUENCE [LARGE SCALE GENOMIC DNA]</scope>
    <source>
        <strain evidence="1 2">DSM 45578</strain>
    </source>
</reference>
<dbReference type="Gene3D" id="3.20.20.10">
    <property type="entry name" value="Alanine racemase"/>
    <property type="match status" value="1"/>
</dbReference>
<keyword evidence="2" id="KW-1185">Reference proteome</keyword>
<gene>
    <name evidence="1" type="ORF">BST17_25690</name>
</gene>
<dbReference type="EMBL" id="MVHJ01000036">
    <property type="protein sequence ID" value="ORA02002.1"/>
    <property type="molecule type" value="Genomic_DNA"/>
</dbReference>
<evidence type="ECO:0000313" key="1">
    <source>
        <dbReference type="EMBL" id="ORA02002.1"/>
    </source>
</evidence>
<sequence>MTDLDTHAGHPHRLRAAVRVVRRVLPKSACGLPALLLADPLVSAWVRAHGVSVYVADAWELGLVRSAGVAPEQVLWRCGPSSIGISGALSCGVTRFVASTPRHLNVLAELTGGAAAVHLDLGCLLADYRFDGVDVVGIHCSVDSSEPLRWADAAGQLLGRVAALRRDGAEVTRISLDGGPAAAWLRADKQQLTSIASAVDEAIDDGCARWRLPRPVLTLGPACRGGTG</sequence>
<dbReference type="RefSeq" id="WP_083061730.1">
    <property type="nucleotide sequence ID" value="NZ_JACKVM010000005.1"/>
</dbReference>
<evidence type="ECO:0000313" key="2">
    <source>
        <dbReference type="Proteomes" id="UP000192366"/>
    </source>
</evidence>
<dbReference type="AlphaFoldDB" id="A0A1W9YQ09"/>
<proteinExistence type="predicted"/>
<evidence type="ECO:0008006" key="3">
    <source>
        <dbReference type="Google" id="ProtNLM"/>
    </source>
</evidence>
<dbReference type="OrthoDB" id="4439908at2"/>
<dbReference type="Proteomes" id="UP000192366">
    <property type="component" value="Unassembled WGS sequence"/>
</dbReference>
<dbReference type="SUPFAM" id="SSF51419">
    <property type="entry name" value="PLP-binding barrel"/>
    <property type="match status" value="1"/>
</dbReference>
<organism evidence="1 2">
    <name type="scientific">Mycolicibacterium bacteremicum</name>
    <name type="common">Mycobacterium bacteremicum</name>
    <dbReference type="NCBI Taxonomy" id="564198"/>
    <lineage>
        <taxon>Bacteria</taxon>
        <taxon>Bacillati</taxon>
        <taxon>Actinomycetota</taxon>
        <taxon>Actinomycetes</taxon>
        <taxon>Mycobacteriales</taxon>
        <taxon>Mycobacteriaceae</taxon>
        <taxon>Mycolicibacterium</taxon>
    </lineage>
</organism>